<dbReference type="PROSITE" id="PS51257">
    <property type="entry name" value="PROKAR_LIPOPROTEIN"/>
    <property type="match status" value="1"/>
</dbReference>
<evidence type="ECO:0008006" key="3">
    <source>
        <dbReference type="Google" id="ProtNLM"/>
    </source>
</evidence>
<dbReference type="Proteomes" id="UP001597090">
    <property type="component" value="Unassembled WGS sequence"/>
</dbReference>
<comment type="caution">
    <text evidence="1">The sequence shown here is derived from an EMBL/GenBank/DDBJ whole genome shotgun (WGS) entry which is preliminary data.</text>
</comment>
<dbReference type="EMBL" id="JBHTIH010000004">
    <property type="protein sequence ID" value="MFD0739596.1"/>
    <property type="molecule type" value="Genomic_DNA"/>
</dbReference>
<gene>
    <name evidence="1" type="ORF">ACFQZQ_09930</name>
</gene>
<reference evidence="2" key="1">
    <citation type="journal article" date="2019" name="Int. J. Syst. Evol. Microbiol.">
        <title>The Global Catalogue of Microorganisms (GCM) 10K type strain sequencing project: providing services to taxonomists for standard genome sequencing and annotation.</title>
        <authorList>
            <consortium name="The Broad Institute Genomics Platform"/>
            <consortium name="The Broad Institute Genome Sequencing Center for Infectious Disease"/>
            <person name="Wu L."/>
            <person name="Ma J."/>
        </authorList>
    </citation>
    <scope>NUCLEOTIDE SEQUENCE [LARGE SCALE GENOMIC DNA]</scope>
    <source>
        <strain evidence="2">CCUG 55491</strain>
    </source>
</reference>
<protein>
    <recommendedName>
        <fullName evidence="3">Lipoprotein</fullName>
    </recommendedName>
</protein>
<proteinExistence type="predicted"/>
<sequence length="297" mass="31857">MTLTLRTALALLAAIALLGGCERGRVPEAASGRRAEPGATEPTQAVARLVDDLRRNDLAGYARHAVPPALHAQLEIAWAQGRTRWPLTELPLDDRLPGFLAALATPGSERALLATYDRQFAGAHGELRSAAATLGLFGVQYLRAESDYSDDERNHYVQLVGALSQWGKRAPLGDPKRARSAIPLLAAAARRTGLAGEGGFARTGMTRSLQRLGPFFASFKQVLVGYGLDVDAALAGAEVTVAEQDGNRAKVRLRYTLAGQRIDALVRVERLQGRWYLSDALRHAQVEARGPAPAATP</sequence>
<dbReference type="RefSeq" id="WP_386812630.1">
    <property type="nucleotide sequence ID" value="NZ_JBHTIH010000004.1"/>
</dbReference>
<name>A0ABW2YSS8_9GAMM</name>
<keyword evidence="2" id="KW-1185">Reference proteome</keyword>
<organism evidence="1 2">
    <name type="scientific">Lysobacter koreensis</name>
    <dbReference type="NCBI Taxonomy" id="266122"/>
    <lineage>
        <taxon>Bacteria</taxon>
        <taxon>Pseudomonadati</taxon>
        <taxon>Pseudomonadota</taxon>
        <taxon>Gammaproteobacteria</taxon>
        <taxon>Lysobacterales</taxon>
        <taxon>Lysobacteraceae</taxon>
        <taxon>Lysobacter</taxon>
    </lineage>
</organism>
<evidence type="ECO:0000313" key="1">
    <source>
        <dbReference type="EMBL" id="MFD0739596.1"/>
    </source>
</evidence>
<evidence type="ECO:0000313" key="2">
    <source>
        <dbReference type="Proteomes" id="UP001597090"/>
    </source>
</evidence>
<accession>A0ABW2YSS8</accession>